<gene>
    <name evidence="1" type="ORF">SCF082_LOCUS25071</name>
</gene>
<evidence type="ECO:0000313" key="1">
    <source>
        <dbReference type="EMBL" id="CAK9044031.1"/>
    </source>
</evidence>
<organism evidence="1 2">
    <name type="scientific">Durusdinium trenchii</name>
    <dbReference type="NCBI Taxonomy" id="1381693"/>
    <lineage>
        <taxon>Eukaryota</taxon>
        <taxon>Sar</taxon>
        <taxon>Alveolata</taxon>
        <taxon>Dinophyceae</taxon>
        <taxon>Suessiales</taxon>
        <taxon>Symbiodiniaceae</taxon>
        <taxon>Durusdinium</taxon>
    </lineage>
</organism>
<accession>A0ABP0LZ48</accession>
<protein>
    <submittedName>
        <fullName evidence="1">Uncharacterized protein</fullName>
    </submittedName>
</protein>
<evidence type="ECO:0000313" key="2">
    <source>
        <dbReference type="Proteomes" id="UP001642464"/>
    </source>
</evidence>
<proteinExistence type="predicted"/>
<name>A0ABP0LZ48_9DINO</name>
<reference evidence="1 2" key="1">
    <citation type="submission" date="2024-02" db="EMBL/GenBank/DDBJ databases">
        <authorList>
            <person name="Chen Y."/>
            <person name="Shah S."/>
            <person name="Dougan E. K."/>
            <person name="Thang M."/>
            <person name="Chan C."/>
        </authorList>
    </citation>
    <scope>NUCLEOTIDE SEQUENCE [LARGE SCALE GENOMIC DNA]</scope>
</reference>
<comment type="caution">
    <text evidence="1">The sequence shown here is derived from an EMBL/GenBank/DDBJ whole genome shotgun (WGS) entry which is preliminary data.</text>
</comment>
<dbReference type="Proteomes" id="UP001642464">
    <property type="component" value="Unassembled WGS sequence"/>
</dbReference>
<keyword evidence="2" id="KW-1185">Reference proteome</keyword>
<dbReference type="EMBL" id="CAXAMM010018724">
    <property type="protein sequence ID" value="CAK9044031.1"/>
    <property type="molecule type" value="Genomic_DNA"/>
</dbReference>
<sequence>MASDNEAVKGDLGTTSSASTWLGPVNDEEHTGLFIDGEGFLNEGLEMTQEHNDGTCEPCLFFTSKRGCANGRSCGFCHLSHVARSAPRPRKQTRDKIKEMVEEMFTVGGPDLHKRLQEEAKKHTYAMSIIQGYLDMDNLPAVDLEATWDSKLGYVLSL</sequence>